<dbReference type="PROSITE" id="PS00039">
    <property type="entry name" value="DEAD_ATP_HELICASE"/>
    <property type="match status" value="1"/>
</dbReference>
<dbReference type="EC" id="3.6.4.13" evidence="1"/>
<dbReference type="InterPro" id="IPR001650">
    <property type="entry name" value="Helicase_C-like"/>
</dbReference>
<dbReference type="PANTHER" id="PTHR47959">
    <property type="entry name" value="ATP-DEPENDENT RNA HELICASE RHLE-RELATED"/>
    <property type="match status" value="1"/>
</dbReference>
<dbReference type="PROSITE" id="PS51195">
    <property type="entry name" value="Q_MOTIF"/>
    <property type="match status" value="1"/>
</dbReference>
<evidence type="ECO:0000256" key="4">
    <source>
        <dbReference type="ARBA" id="ARBA00022806"/>
    </source>
</evidence>
<dbReference type="GO" id="GO:0003676">
    <property type="term" value="F:nucleic acid binding"/>
    <property type="evidence" value="ECO:0007669"/>
    <property type="project" value="InterPro"/>
</dbReference>
<feature type="compositionally biased region" description="Basic and acidic residues" evidence="8">
    <location>
        <begin position="451"/>
        <end position="464"/>
    </location>
</feature>
<dbReference type="PROSITE" id="PS51194">
    <property type="entry name" value="HELICASE_CTER"/>
    <property type="match status" value="1"/>
</dbReference>
<dbReference type="GO" id="GO:0016787">
    <property type="term" value="F:hydrolase activity"/>
    <property type="evidence" value="ECO:0007669"/>
    <property type="project" value="UniProtKB-KW"/>
</dbReference>
<protein>
    <recommendedName>
        <fullName evidence="1">RNA helicase</fullName>
        <ecNumber evidence="1">3.6.4.13</ecNumber>
    </recommendedName>
</protein>
<evidence type="ECO:0000256" key="3">
    <source>
        <dbReference type="ARBA" id="ARBA00022801"/>
    </source>
</evidence>
<evidence type="ECO:0000256" key="7">
    <source>
        <dbReference type="RuleBase" id="RU000492"/>
    </source>
</evidence>
<comment type="similarity">
    <text evidence="7">Belongs to the DEAD box helicase family.</text>
</comment>
<dbReference type="InterPro" id="IPR050079">
    <property type="entry name" value="DEAD_box_RNA_helicase"/>
</dbReference>
<feature type="compositionally biased region" description="Polar residues" evidence="8">
    <location>
        <begin position="535"/>
        <end position="550"/>
    </location>
</feature>
<dbReference type="InterPro" id="IPR011545">
    <property type="entry name" value="DEAD/DEAH_box_helicase_dom"/>
</dbReference>
<dbReference type="EMBL" id="HBUF01589179">
    <property type="protein sequence ID" value="CAG6772753.1"/>
    <property type="molecule type" value="Transcribed_RNA"/>
</dbReference>
<evidence type="ECO:0000256" key="8">
    <source>
        <dbReference type="SAM" id="MobiDB-lite"/>
    </source>
</evidence>
<organism evidence="12">
    <name type="scientific">Cacopsylla melanoneura</name>
    <dbReference type="NCBI Taxonomy" id="428564"/>
    <lineage>
        <taxon>Eukaryota</taxon>
        <taxon>Metazoa</taxon>
        <taxon>Ecdysozoa</taxon>
        <taxon>Arthropoda</taxon>
        <taxon>Hexapoda</taxon>
        <taxon>Insecta</taxon>
        <taxon>Pterygota</taxon>
        <taxon>Neoptera</taxon>
        <taxon>Paraneoptera</taxon>
        <taxon>Hemiptera</taxon>
        <taxon>Sternorrhyncha</taxon>
        <taxon>Psylloidea</taxon>
        <taxon>Psyllidae</taxon>
        <taxon>Psyllinae</taxon>
        <taxon>Cacopsylla</taxon>
    </lineage>
</organism>
<dbReference type="Gene3D" id="3.40.50.300">
    <property type="entry name" value="P-loop containing nucleotide triphosphate hydrolases"/>
    <property type="match status" value="2"/>
</dbReference>
<dbReference type="CDD" id="cd18787">
    <property type="entry name" value="SF2_C_DEAD"/>
    <property type="match status" value="1"/>
</dbReference>
<feature type="compositionally biased region" description="Basic residues" evidence="8">
    <location>
        <begin position="489"/>
        <end position="501"/>
    </location>
</feature>
<feature type="region of interest" description="Disordered" evidence="8">
    <location>
        <begin position="533"/>
        <end position="576"/>
    </location>
</feature>
<dbReference type="GO" id="GO:0003724">
    <property type="term" value="F:RNA helicase activity"/>
    <property type="evidence" value="ECO:0007669"/>
    <property type="project" value="UniProtKB-EC"/>
</dbReference>
<evidence type="ECO:0000256" key="2">
    <source>
        <dbReference type="ARBA" id="ARBA00022741"/>
    </source>
</evidence>
<proteinExistence type="inferred from homology"/>
<dbReference type="InterPro" id="IPR014014">
    <property type="entry name" value="RNA_helicase_DEAD_Q_motif"/>
</dbReference>
<dbReference type="GO" id="GO:0005829">
    <property type="term" value="C:cytosol"/>
    <property type="evidence" value="ECO:0007669"/>
    <property type="project" value="TreeGrafter"/>
</dbReference>
<dbReference type="CDD" id="cd17955">
    <property type="entry name" value="DEADc_DDX49"/>
    <property type="match status" value="1"/>
</dbReference>
<dbReference type="InterPro" id="IPR027417">
    <property type="entry name" value="P-loop_NTPase"/>
</dbReference>
<dbReference type="Pfam" id="PF00270">
    <property type="entry name" value="DEAD"/>
    <property type="match status" value="1"/>
</dbReference>
<reference evidence="12" key="1">
    <citation type="submission" date="2021-05" db="EMBL/GenBank/DDBJ databases">
        <authorList>
            <person name="Alioto T."/>
            <person name="Alioto T."/>
            <person name="Gomez Garrido J."/>
        </authorList>
    </citation>
    <scope>NUCLEOTIDE SEQUENCE</scope>
</reference>
<feature type="domain" description="Helicase ATP-binding" evidence="9">
    <location>
        <begin position="39"/>
        <end position="210"/>
    </location>
</feature>
<sequence>MEDLNSMKTFGELNLNSWLIRQCQTIGVKTPTEIQKAIIPHVLNEEDCIGCAKTGSGKTLAFALPILQKWCEDPYGIFALVLTPTRELAYQIGDQFLVLGKVMNLRVSIITGGMDMVDQGKQLAKKPHIVIATPGRLADHLDTCNTFSLARMKFLVLDEADRLLSGIFDEQMRTIFAAVPKQKQTLLFSATMTDTLEQVKTITKKQVFVWESKQDVATVDELDQYYVLCPYDVKDGYLVETVRLYRDKSEHGAIVIFTDTCRSCQVLSMMLNDIGLRTVGLHGMISQRQRLAALSQFKSNVVKILVATDVASRGLDIAGVELVINYNIPPVPKDYIHRVGRTARAGRYGNAISLVTPYDIQLLKDIEAATGAKLEEFVVNGKKVSEIYMQVSVTKREAEIRLDETEFNAKKTINKRKKLILSGKTPEEADEIIKKIEEKNALRIENRKFAGSKNEGEKKRKYGGEEGSQGGDKKRKKNSGGKLFDSKGGIHKSGKVKKKKKTVEDNSETDDGSILDEKIAKLKQTTSCILVKGKTTGSKRNNKNVKNQMKVSHERFLSNTQKSKNKKKQSDLNGNVCDTEKRRADLDEMKELLGI</sequence>
<evidence type="ECO:0000259" key="11">
    <source>
        <dbReference type="PROSITE" id="PS51195"/>
    </source>
</evidence>
<dbReference type="SMART" id="SM00487">
    <property type="entry name" value="DEXDc"/>
    <property type="match status" value="1"/>
</dbReference>
<evidence type="ECO:0000259" key="9">
    <source>
        <dbReference type="PROSITE" id="PS51192"/>
    </source>
</evidence>
<dbReference type="EMBL" id="HBUF01371535">
    <property type="protein sequence ID" value="CAG6726390.1"/>
    <property type="molecule type" value="Transcribed_RNA"/>
</dbReference>
<dbReference type="EMBL" id="HBUF01371536">
    <property type="protein sequence ID" value="CAG6726391.1"/>
    <property type="molecule type" value="Transcribed_RNA"/>
</dbReference>
<dbReference type="PROSITE" id="PS51192">
    <property type="entry name" value="HELICASE_ATP_BIND_1"/>
    <property type="match status" value="1"/>
</dbReference>
<accession>A0A8D9DSS2</accession>
<dbReference type="Pfam" id="PF00271">
    <property type="entry name" value="Helicase_C"/>
    <property type="match status" value="1"/>
</dbReference>
<dbReference type="PANTHER" id="PTHR47959:SF24">
    <property type="entry name" value="ATP-DEPENDENT RNA HELICASE"/>
    <property type="match status" value="1"/>
</dbReference>
<feature type="domain" description="Helicase C-terminal" evidence="10">
    <location>
        <begin position="221"/>
        <end position="385"/>
    </location>
</feature>
<dbReference type="SUPFAM" id="SSF52540">
    <property type="entry name" value="P-loop containing nucleoside triphosphate hydrolases"/>
    <property type="match status" value="1"/>
</dbReference>
<name>A0A8D9DSS2_9HEMI</name>
<keyword evidence="3 7" id="KW-0378">Hydrolase</keyword>
<dbReference type="SMART" id="SM00490">
    <property type="entry name" value="HELICc"/>
    <property type="match status" value="1"/>
</dbReference>
<evidence type="ECO:0000256" key="6">
    <source>
        <dbReference type="PROSITE-ProRule" id="PRU00552"/>
    </source>
</evidence>
<evidence type="ECO:0000256" key="5">
    <source>
        <dbReference type="ARBA" id="ARBA00022840"/>
    </source>
</evidence>
<dbReference type="AlphaFoldDB" id="A0A8D9DSS2"/>
<keyword evidence="2 7" id="KW-0547">Nucleotide-binding</keyword>
<feature type="domain" description="DEAD-box RNA helicase Q" evidence="11">
    <location>
        <begin position="8"/>
        <end position="36"/>
    </location>
</feature>
<dbReference type="InterPro" id="IPR014001">
    <property type="entry name" value="Helicase_ATP-bd"/>
</dbReference>
<dbReference type="GO" id="GO:0005524">
    <property type="term" value="F:ATP binding"/>
    <property type="evidence" value="ECO:0007669"/>
    <property type="project" value="UniProtKB-KW"/>
</dbReference>
<feature type="compositionally biased region" description="Acidic residues" evidence="8">
    <location>
        <begin position="505"/>
        <end position="514"/>
    </location>
</feature>
<feature type="short sequence motif" description="Q motif" evidence="6">
    <location>
        <begin position="8"/>
        <end position="36"/>
    </location>
</feature>
<keyword evidence="5 7" id="KW-0067">ATP-binding</keyword>
<evidence type="ECO:0000313" key="12">
    <source>
        <dbReference type="EMBL" id="CAG6726390.1"/>
    </source>
</evidence>
<dbReference type="EMBL" id="HBUF01287541">
    <property type="protein sequence ID" value="CAG6688604.1"/>
    <property type="molecule type" value="Transcribed_RNA"/>
</dbReference>
<feature type="region of interest" description="Disordered" evidence="8">
    <location>
        <begin position="451"/>
        <end position="516"/>
    </location>
</feature>
<evidence type="ECO:0000259" key="10">
    <source>
        <dbReference type="PROSITE" id="PS51194"/>
    </source>
</evidence>
<dbReference type="InterPro" id="IPR000629">
    <property type="entry name" value="RNA-helicase_DEAD-box_CS"/>
</dbReference>
<evidence type="ECO:0000256" key="1">
    <source>
        <dbReference type="ARBA" id="ARBA00012552"/>
    </source>
</evidence>
<keyword evidence="4 7" id="KW-0347">Helicase</keyword>
<dbReference type="GO" id="GO:0010468">
    <property type="term" value="P:regulation of gene expression"/>
    <property type="evidence" value="ECO:0007669"/>
    <property type="project" value="UniProtKB-ARBA"/>
</dbReference>